<organism evidence="1 2">
    <name type="scientific">Eretmocerus hayati</name>
    <dbReference type="NCBI Taxonomy" id="131215"/>
    <lineage>
        <taxon>Eukaryota</taxon>
        <taxon>Metazoa</taxon>
        <taxon>Ecdysozoa</taxon>
        <taxon>Arthropoda</taxon>
        <taxon>Hexapoda</taxon>
        <taxon>Insecta</taxon>
        <taxon>Pterygota</taxon>
        <taxon>Neoptera</taxon>
        <taxon>Endopterygota</taxon>
        <taxon>Hymenoptera</taxon>
        <taxon>Apocrita</taxon>
        <taxon>Proctotrupomorpha</taxon>
        <taxon>Chalcidoidea</taxon>
        <taxon>Aphelinidae</taxon>
        <taxon>Aphelininae</taxon>
        <taxon>Eretmocerus</taxon>
    </lineage>
</organism>
<comment type="caution">
    <text evidence="1">The sequence shown here is derived from an EMBL/GenBank/DDBJ whole genome shotgun (WGS) entry which is preliminary data.</text>
</comment>
<protein>
    <submittedName>
        <fullName evidence="1">Uncharacterized protein</fullName>
    </submittedName>
</protein>
<proteinExistence type="predicted"/>
<evidence type="ECO:0000313" key="1">
    <source>
        <dbReference type="EMBL" id="KAJ8672338.1"/>
    </source>
</evidence>
<evidence type="ECO:0000313" key="2">
    <source>
        <dbReference type="Proteomes" id="UP001239111"/>
    </source>
</evidence>
<accession>A0ACC2NM96</accession>
<dbReference type="Proteomes" id="UP001239111">
    <property type="component" value="Chromosome 3"/>
</dbReference>
<name>A0ACC2NM96_9HYME</name>
<keyword evidence="2" id="KW-1185">Reference proteome</keyword>
<reference evidence="1" key="1">
    <citation type="submission" date="2023-04" db="EMBL/GenBank/DDBJ databases">
        <title>A chromosome-level genome assembly of the parasitoid wasp Eretmocerus hayati.</title>
        <authorList>
            <person name="Zhong Y."/>
            <person name="Liu S."/>
            <person name="Liu Y."/>
        </authorList>
    </citation>
    <scope>NUCLEOTIDE SEQUENCE</scope>
    <source>
        <strain evidence="1">ZJU_SS_LIU_2023</strain>
    </source>
</reference>
<dbReference type="EMBL" id="CM056743">
    <property type="protein sequence ID" value="KAJ8672338.1"/>
    <property type="molecule type" value="Genomic_DNA"/>
</dbReference>
<gene>
    <name evidence="1" type="ORF">QAD02_003597</name>
</gene>
<sequence>MGQSVADTSEHTPQHTCESDRDVFCHICGEFELRTNRRSITEANKIAYKECYGFAMSVMAWSPTSLCSRCRVMLQQSRKFKEKDSLRIASPASWRRPSSREDCYFCMTDVQGFSAKTKHRIKYAIVPTMTKPELSPILCQRAPISIVSDVEFGSENVRQSEDGIGIETDEAERARHGIEEGRGEQEAEVQDDTSDETSSNETSADEDGEEYIPAGGKSGPELVEYKDNYALPVGGRSLQSPVKSDQNIPSTILPVSVGGLEHIDKATSTIKFSLEMQYQQLQSVVDSLSNEADNLASELASVPKSHTKKCRSLAKRVQSLPKYLYGNVSPLILGFSSSITLINVPFVDE</sequence>